<accession>A0A5K7ZQ96</accession>
<protein>
    <submittedName>
        <fullName evidence="4">Uncharacterized protein</fullName>
    </submittedName>
</protein>
<gene>
    <name evidence="4" type="ORF">DSCW_66040</name>
</gene>
<keyword evidence="5" id="KW-1185">Reference proteome</keyword>
<evidence type="ECO:0000313" key="4">
    <source>
        <dbReference type="EMBL" id="BBO79187.1"/>
    </source>
</evidence>
<name>A0A5K7ZQ96_9BACT</name>
<sequence>MAKTENRWQLLLVADDGRIVPFKRIKGIALTLAVLLVILGLLCAGLGWQWTAEKVRHRKTKDLLADANRQLNHYKSEVELITAELVLAEVRMEEAGLPVTKRRERVSWQSSMKQPDTTASDEEAEKSPEEKTTPEAAPARESEKETSTPPGETAKPAETDFSSAASTAEKEKEKPAAVALGELTINHDTQKKILMARFRVNNNAPGSSKVAGKCVVVLKNDNLEPDSWLALPKVTLVDGVPDGENGRAFRISRFIDMELMAPAETDPSVFDTARVYVFDSSEDPIIEKDYPITLPPSVSAAKGESVKPSVDQPAEEAVAAAPKKAAVAVADLVLTHDAANKTLMARFRVKNAGKYSAPVAGRCVVVLKTGQEDQDSWLTMPRVTVVDGQPEGNRGQAFRISRFKDMEIKARGVADPSMYESATVYVFDTSGNALLEETIPVSLPAPPADRAAPTPATDSQEKPAEDTVTPESADKPETTGKAPDSDTAAPDPPAAAPVEDPSLTDGAAPSAREDSRSRF</sequence>
<feature type="compositionally biased region" description="Polar residues" evidence="2">
    <location>
        <begin position="107"/>
        <end position="118"/>
    </location>
</feature>
<evidence type="ECO:0000256" key="1">
    <source>
        <dbReference type="SAM" id="Coils"/>
    </source>
</evidence>
<evidence type="ECO:0000256" key="2">
    <source>
        <dbReference type="SAM" id="MobiDB-lite"/>
    </source>
</evidence>
<dbReference type="OrthoDB" id="5420446at2"/>
<dbReference type="RefSeq" id="WP_155307745.1">
    <property type="nucleotide sequence ID" value="NZ_AP021875.1"/>
</dbReference>
<evidence type="ECO:0000256" key="3">
    <source>
        <dbReference type="SAM" id="Phobius"/>
    </source>
</evidence>
<keyword evidence="1" id="KW-0175">Coiled coil</keyword>
<feature type="transmembrane region" description="Helical" evidence="3">
    <location>
        <begin position="28"/>
        <end position="50"/>
    </location>
</feature>
<feature type="compositionally biased region" description="Basic and acidic residues" evidence="2">
    <location>
        <begin position="125"/>
        <end position="146"/>
    </location>
</feature>
<keyword evidence="3" id="KW-0812">Transmembrane</keyword>
<feature type="region of interest" description="Disordered" evidence="2">
    <location>
        <begin position="101"/>
        <end position="175"/>
    </location>
</feature>
<dbReference type="EMBL" id="AP021875">
    <property type="protein sequence ID" value="BBO79187.1"/>
    <property type="molecule type" value="Genomic_DNA"/>
</dbReference>
<proteinExistence type="predicted"/>
<feature type="compositionally biased region" description="Low complexity" evidence="2">
    <location>
        <begin position="448"/>
        <end position="458"/>
    </location>
</feature>
<evidence type="ECO:0000313" key="5">
    <source>
        <dbReference type="Proteomes" id="UP000427769"/>
    </source>
</evidence>
<keyword evidence="3" id="KW-0472">Membrane</keyword>
<feature type="coiled-coil region" evidence="1">
    <location>
        <begin position="57"/>
        <end position="84"/>
    </location>
</feature>
<dbReference type="Proteomes" id="UP000427769">
    <property type="component" value="Chromosome"/>
</dbReference>
<keyword evidence="3" id="KW-1133">Transmembrane helix</keyword>
<dbReference type="KEGG" id="dwd:DSCW_66040"/>
<feature type="region of interest" description="Disordered" evidence="2">
    <location>
        <begin position="440"/>
        <end position="519"/>
    </location>
</feature>
<organism evidence="4 5">
    <name type="scientific">Desulfosarcina widdelii</name>
    <dbReference type="NCBI Taxonomy" id="947919"/>
    <lineage>
        <taxon>Bacteria</taxon>
        <taxon>Pseudomonadati</taxon>
        <taxon>Thermodesulfobacteriota</taxon>
        <taxon>Desulfobacteria</taxon>
        <taxon>Desulfobacterales</taxon>
        <taxon>Desulfosarcinaceae</taxon>
        <taxon>Desulfosarcina</taxon>
    </lineage>
</organism>
<dbReference type="AlphaFoldDB" id="A0A5K7ZQ96"/>
<reference evidence="4 5" key="1">
    <citation type="submission" date="2019-11" db="EMBL/GenBank/DDBJ databases">
        <title>Comparative genomics of hydrocarbon-degrading Desulfosarcina strains.</title>
        <authorList>
            <person name="Watanabe M."/>
            <person name="Kojima H."/>
            <person name="Fukui M."/>
        </authorList>
    </citation>
    <scope>NUCLEOTIDE SEQUENCE [LARGE SCALE GENOMIC DNA]</scope>
    <source>
        <strain evidence="4 5">PP31</strain>
    </source>
</reference>